<name>A0A512T374_9MICO</name>
<dbReference type="AlphaFoldDB" id="A0A512T374"/>
<protein>
    <submittedName>
        <fullName evidence="1">Uncharacterized protein</fullName>
    </submittedName>
</protein>
<evidence type="ECO:0000313" key="2">
    <source>
        <dbReference type="Proteomes" id="UP000321793"/>
    </source>
</evidence>
<proteinExistence type="predicted"/>
<organism evidence="1 2">
    <name type="scientific">Knoellia locipacati</name>
    <dbReference type="NCBI Taxonomy" id="882824"/>
    <lineage>
        <taxon>Bacteria</taxon>
        <taxon>Bacillati</taxon>
        <taxon>Actinomycetota</taxon>
        <taxon>Actinomycetes</taxon>
        <taxon>Micrococcales</taxon>
        <taxon>Intrasporangiaceae</taxon>
        <taxon>Knoellia</taxon>
    </lineage>
</organism>
<comment type="caution">
    <text evidence="1">The sequence shown here is derived from an EMBL/GenBank/DDBJ whole genome shotgun (WGS) entry which is preliminary data.</text>
</comment>
<sequence>MPQHIQPVLLLRRHRLDLVTVGEDVGEVAQLATDPGDEHVAPALEEVARRRPRLHRSLVSGDVDTDLG</sequence>
<evidence type="ECO:0000313" key="1">
    <source>
        <dbReference type="EMBL" id="GEQ14639.1"/>
    </source>
</evidence>
<keyword evidence="2" id="KW-1185">Reference proteome</keyword>
<dbReference type="Proteomes" id="UP000321793">
    <property type="component" value="Unassembled WGS sequence"/>
</dbReference>
<reference evidence="1 2" key="1">
    <citation type="submission" date="2019-07" db="EMBL/GenBank/DDBJ databases">
        <title>Whole genome shotgun sequence of Knoellia locipacati NBRC 109775.</title>
        <authorList>
            <person name="Hosoyama A."/>
            <person name="Uohara A."/>
            <person name="Ohji S."/>
            <person name="Ichikawa N."/>
        </authorList>
    </citation>
    <scope>NUCLEOTIDE SEQUENCE [LARGE SCALE GENOMIC DNA]</scope>
    <source>
        <strain evidence="1 2">NBRC 109775</strain>
    </source>
</reference>
<dbReference type="EMBL" id="BKBA01000009">
    <property type="protein sequence ID" value="GEQ14639.1"/>
    <property type="molecule type" value="Genomic_DNA"/>
</dbReference>
<gene>
    <name evidence="1" type="ORF">KLO01_26860</name>
</gene>
<accession>A0A512T374</accession>